<accession>A0A2S2DDU8</accession>
<protein>
    <submittedName>
        <fullName evidence="1">Uncharacterized protein</fullName>
    </submittedName>
</protein>
<name>A0A2S2DDU8_9BURK</name>
<evidence type="ECO:0000313" key="1">
    <source>
        <dbReference type="EMBL" id="AWL03525.1"/>
    </source>
</evidence>
<organism evidence="1 2">
    <name type="scientific">Massilia oculi</name>
    <dbReference type="NCBI Taxonomy" id="945844"/>
    <lineage>
        <taxon>Bacteria</taxon>
        <taxon>Pseudomonadati</taxon>
        <taxon>Pseudomonadota</taxon>
        <taxon>Betaproteobacteria</taxon>
        <taxon>Burkholderiales</taxon>
        <taxon>Oxalobacteraceae</taxon>
        <taxon>Telluria group</taxon>
        <taxon>Massilia</taxon>
    </lineage>
</organism>
<proteinExistence type="predicted"/>
<keyword evidence="2" id="KW-1185">Reference proteome</keyword>
<dbReference type="Proteomes" id="UP000245820">
    <property type="component" value="Chromosome"/>
</dbReference>
<dbReference type="EMBL" id="CP029343">
    <property type="protein sequence ID" value="AWL03525.1"/>
    <property type="molecule type" value="Genomic_DNA"/>
</dbReference>
<dbReference type="KEGG" id="mtim:DIR46_03050"/>
<evidence type="ECO:0000313" key="2">
    <source>
        <dbReference type="Proteomes" id="UP000245820"/>
    </source>
</evidence>
<gene>
    <name evidence="1" type="ORF">DIR46_03050</name>
</gene>
<sequence>MIGGEGEVEGPIGLADRTPWLGMAPGLPQPVLRVGEVKPGVGKRDAVLRRARSGRPAPHAGAECSAGVCICGRCPPHRIE</sequence>
<dbReference type="RefSeq" id="WP_109343928.1">
    <property type="nucleotide sequence ID" value="NZ_CP029343.1"/>
</dbReference>
<reference evidence="1 2" key="1">
    <citation type="submission" date="2018-05" db="EMBL/GenBank/DDBJ databases">
        <title>Complete genome sequence of Massilia oculi sp. nov. CCUG 43427T (=DSM 26321T), the type strain of M. oculi, and comparison with genome sequences of other Massilia strains.</title>
        <authorList>
            <person name="Zhu B."/>
        </authorList>
    </citation>
    <scope>NUCLEOTIDE SEQUENCE [LARGE SCALE GENOMIC DNA]</scope>
    <source>
        <strain evidence="1 2">CCUG 43427</strain>
    </source>
</reference>
<dbReference type="AlphaFoldDB" id="A0A2S2DDU8"/>